<feature type="domain" description="Major facilitator superfamily associated" evidence="9">
    <location>
        <begin position="33"/>
        <end position="370"/>
    </location>
</feature>
<dbReference type="AlphaFoldDB" id="A0A5B0VVJ1"/>
<feature type="transmembrane region" description="Helical" evidence="8">
    <location>
        <begin position="344"/>
        <end position="364"/>
    </location>
</feature>
<comment type="subcellular location">
    <subcellularLocation>
        <location evidence="1">Cell inner membrane</location>
        <topology evidence="1">Multi-pass membrane protein</topology>
    </subcellularLocation>
</comment>
<protein>
    <submittedName>
        <fullName evidence="10">MFS transporter</fullName>
    </submittedName>
</protein>
<evidence type="ECO:0000313" key="10">
    <source>
        <dbReference type="EMBL" id="KAA1178712.1"/>
    </source>
</evidence>
<evidence type="ECO:0000256" key="1">
    <source>
        <dbReference type="ARBA" id="ARBA00004429"/>
    </source>
</evidence>
<reference evidence="10 11" key="1">
    <citation type="submission" date="2019-07" db="EMBL/GenBank/DDBJ databases">
        <title>The Draft Genome Sequence of Rhizobium tropici SARCC-755 Associated with Superior Nodulation on Pigeonpea (Cajanus cajan (L.) Millsp.).</title>
        <authorList>
            <person name="Bopape F.L."/>
            <person name="Hassen A.I."/>
            <person name="Swanevelder Z.H."/>
            <person name="Gwata E.T."/>
        </authorList>
    </citation>
    <scope>NUCLEOTIDE SEQUENCE [LARGE SCALE GENOMIC DNA]</scope>
    <source>
        <strain evidence="10 11">SARCC-755</strain>
    </source>
</reference>
<dbReference type="InterPro" id="IPR026032">
    <property type="entry name" value="HcaT-like"/>
</dbReference>
<dbReference type="PANTHER" id="PTHR23522">
    <property type="entry name" value="BLL5896 PROTEIN"/>
    <property type="match status" value="1"/>
</dbReference>
<comment type="caution">
    <text evidence="10">The sequence shown here is derived from an EMBL/GenBank/DDBJ whole genome shotgun (WGS) entry which is preliminary data.</text>
</comment>
<feature type="transmembrane region" description="Helical" evidence="8">
    <location>
        <begin position="276"/>
        <end position="296"/>
    </location>
</feature>
<feature type="transmembrane region" description="Helical" evidence="8">
    <location>
        <begin position="146"/>
        <end position="164"/>
    </location>
</feature>
<feature type="transmembrane region" description="Helical" evidence="8">
    <location>
        <begin position="252"/>
        <end position="269"/>
    </location>
</feature>
<keyword evidence="4" id="KW-0997">Cell inner membrane</keyword>
<dbReference type="OrthoDB" id="9150135at2"/>
<keyword evidence="3" id="KW-1003">Cell membrane</keyword>
<dbReference type="GO" id="GO:0005886">
    <property type="term" value="C:plasma membrane"/>
    <property type="evidence" value="ECO:0007669"/>
    <property type="project" value="UniProtKB-SubCell"/>
</dbReference>
<feature type="transmembrane region" description="Helical" evidence="8">
    <location>
        <begin position="21"/>
        <end position="43"/>
    </location>
</feature>
<accession>A0A5B0VVJ1</accession>
<evidence type="ECO:0000256" key="5">
    <source>
        <dbReference type="ARBA" id="ARBA00022692"/>
    </source>
</evidence>
<dbReference type="SUPFAM" id="SSF103473">
    <property type="entry name" value="MFS general substrate transporter"/>
    <property type="match status" value="1"/>
</dbReference>
<evidence type="ECO:0000256" key="8">
    <source>
        <dbReference type="SAM" id="Phobius"/>
    </source>
</evidence>
<gene>
    <name evidence="10" type="ORF">FP026_19830</name>
</gene>
<proteinExistence type="predicted"/>
<feature type="transmembrane region" description="Helical" evidence="8">
    <location>
        <begin position="109"/>
        <end position="134"/>
    </location>
</feature>
<sequence>MIPAIKSFQGEGAPPYFRLRTALSYCAPLFVNGIALPFFPVWLAGLNFNDHEIGLVIAIPMVVRVLVTPVIAVLADHMTERADVLLWSGALSLLTAIALYWTSDFWPVLLVYGIQGATYAPYVPVVESIAMSGVRRWGFDYGSMRVWGSITFILSTLLGGQLIGMWGGATVLPVMVAGFILTTLMGLFAPRIGPTRRRNQPINLQPPTGNLRSPQLLVAMIGVSIQQSSHAMLYTFASIYWRKLGFSGAEIAILWSIGVAAEVMVFFLSKKLSRRFSAWTLIFFGSTMCILRWVLFPINFGFMGYFVLQCFHSCTYACVHTGIQSRIVASVHETQESSAQGAYYFYNGMFLGLMTLASGYLYAWLDLESYYVMAGIAAFGLGTVIFAYGLQARKPAIGGALTACPDAVQQIHLDIKKP</sequence>
<dbReference type="InterPro" id="IPR036259">
    <property type="entry name" value="MFS_trans_sf"/>
</dbReference>
<evidence type="ECO:0000313" key="11">
    <source>
        <dbReference type="Proteomes" id="UP000323608"/>
    </source>
</evidence>
<keyword evidence="2" id="KW-0813">Transport</keyword>
<evidence type="ECO:0000256" key="7">
    <source>
        <dbReference type="ARBA" id="ARBA00023136"/>
    </source>
</evidence>
<dbReference type="InterPro" id="IPR024989">
    <property type="entry name" value="MFS_assoc_dom"/>
</dbReference>
<dbReference type="PANTHER" id="PTHR23522:SF10">
    <property type="entry name" value="3-PHENYLPROPIONIC ACID TRANSPORTER-RELATED"/>
    <property type="match status" value="1"/>
</dbReference>
<dbReference type="NCBIfam" id="NF037955">
    <property type="entry name" value="mfs"/>
    <property type="match status" value="1"/>
</dbReference>
<feature type="transmembrane region" description="Helical" evidence="8">
    <location>
        <begin position="370"/>
        <end position="390"/>
    </location>
</feature>
<feature type="transmembrane region" description="Helical" evidence="8">
    <location>
        <begin position="55"/>
        <end position="75"/>
    </location>
</feature>
<feature type="transmembrane region" description="Helical" evidence="8">
    <location>
        <begin position="170"/>
        <end position="189"/>
    </location>
</feature>
<evidence type="ECO:0000259" key="9">
    <source>
        <dbReference type="Pfam" id="PF12832"/>
    </source>
</evidence>
<dbReference type="Gene3D" id="1.20.1250.20">
    <property type="entry name" value="MFS general substrate transporter like domains"/>
    <property type="match status" value="2"/>
</dbReference>
<dbReference type="EMBL" id="VNIP01000010">
    <property type="protein sequence ID" value="KAA1178712.1"/>
    <property type="molecule type" value="Genomic_DNA"/>
</dbReference>
<keyword evidence="5 8" id="KW-0812">Transmembrane</keyword>
<dbReference type="Proteomes" id="UP000323608">
    <property type="component" value="Unassembled WGS sequence"/>
</dbReference>
<evidence type="ECO:0000256" key="4">
    <source>
        <dbReference type="ARBA" id="ARBA00022519"/>
    </source>
</evidence>
<dbReference type="GO" id="GO:0030395">
    <property type="term" value="F:lactose binding"/>
    <property type="evidence" value="ECO:0007669"/>
    <property type="project" value="TreeGrafter"/>
</dbReference>
<evidence type="ECO:0000256" key="2">
    <source>
        <dbReference type="ARBA" id="ARBA00022448"/>
    </source>
</evidence>
<feature type="transmembrane region" description="Helical" evidence="8">
    <location>
        <begin position="84"/>
        <end position="103"/>
    </location>
</feature>
<dbReference type="GO" id="GO:0015528">
    <property type="term" value="F:lactose:proton symporter activity"/>
    <property type="evidence" value="ECO:0007669"/>
    <property type="project" value="TreeGrafter"/>
</dbReference>
<dbReference type="Pfam" id="PF12832">
    <property type="entry name" value="MFS_1_like"/>
    <property type="match status" value="1"/>
</dbReference>
<organism evidence="10 11">
    <name type="scientific">Rhizobium tropici</name>
    <dbReference type="NCBI Taxonomy" id="398"/>
    <lineage>
        <taxon>Bacteria</taxon>
        <taxon>Pseudomonadati</taxon>
        <taxon>Pseudomonadota</taxon>
        <taxon>Alphaproteobacteria</taxon>
        <taxon>Hyphomicrobiales</taxon>
        <taxon>Rhizobiaceae</taxon>
        <taxon>Rhizobium/Agrobacterium group</taxon>
        <taxon>Rhizobium</taxon>
    </lineage>
</organism>
<dbReference type="PIRSF" id="PIRSF004925">
    <property type="entry name" value="HcaT"/>
    <property type="match status" value="1"/>
</dbReference>
<evidence type="ECO:0000256" key="6">
    <source>
        <dbReference type="ARBA" id="ARBA00022989"/>
    </source>
</evidence>
<keyword evidence="7 8" id="KW-0472">Membrane</keyword>
<dbReference type="RefSeq" id="WP_149636323.1">
    <property type="nucleotide sequence ID" value="NZ_VNIP01000010.1"/>
</dbReference>
<name>A0A5B0VVJ1_RHITR</name>
<evidence type="ECO:0000256" key="3">
    <source>
        <dbReference type="ARBA" id="ARBA00022475"/>
    </source>
</evidence>
<keyword evidence="6 8" id="KW-1133">Transmembrane helix</keyword>